<evidence type="ECO:0000313" key="1">
    <source>
        <dbReference type="EMBL" id="QHS58325.1"/>
    </source>
</evidence>
<reference evidence="1 2" key="1">
    <citation type="submission" date="2020-01" db="EMBL/GenBank/DDBJ databases">
        <title>Complete genome sequence of Chitinophaga sp. H33E-04 isolated from quinoa roots.</title>
        <authorList>
            <person name="Weon H.-Y."/>
            <person name="Lee S.A."/>
        </authorList>
    </citation>
    <scope>NUCLEOTIDE SEQUENCE [LARGE SCALE GENOMIC DNA]</scope>
    <source>
        <strain evidence="1 2">H33E-04</strain>
    </source>
</reference>
<sequence length="95" mass="10327">MKKISPEQAEGIFRKVLDSLRGLKTAMKLGKLQLPPGIKQHITALDSMGTSLKFLGNNHALLQGSKEKLQGAVSGIQSLQQSLDNAAQIEQYIKV</sequence>
<proteinExistence type="predicted"/>
<gene>
    <name evidence="1" type="ORF">GWR21_01565</name>
</gene>
<keyword evidence="2" id="KW-1185">Reference proteome</keyword>
<organism evidence="1 2">
    <name type="scientific">Chitinophaga agri</name>
    <dbReference type="NCBI Taxonomy" id="2703787"/>
    <lineage>
        <taxon>Bacteria</taxon>
        <taxon>Pseudomonadati</taxon>
        <taxon>Bacteroidota</taxon>
        <taxon>Chitinophagia</taxon>
        <taxon>Chitinophagales</taxon>
        <taxon>Chitinophagaceae</taxon>
        <taxon>Chitinophaga</taxon>
    </lineage>
</organism>
<dbReference type="Proteomes" id="UP000476411">
    <property type="component" value="Chromosome"/>
</dbReference>
<accession>A0A6B9ZB39</accession>
<dbReference type="KEGG" id="chih:GWR21_01565"/>
<protein>
    <submittedName>
        <fullName evidence="1">Uncharacterized protein</fullName>
    </submittedName>
</protein>
<evidence type="ECO:0000313" key="2">
    <source>
        <dbReference type="Proteomes" id="UP000476411"/>
    </source>
</evidence>
<name>A0A6B9ZB39_9BACT</name>
<dbReference type="EMBL" id="CP048113">
    <property type="protein sequence ID" value="QHS58325.1"/>
    <property type="molecule type" value="Genomic_DNA"/>
</dbReference>
<dbReference type="AlphaFoldDB" id="A0A6B9ZB39"/>
<dbReference type="RefSeq" id="WP_162330030.1">
    <property type="nucleotide sequence ID" value="NZ_CP048113.1"/>
</dbReference>